<organism evidence="2 3">
    <name type="scientific">Candidatus Aveggerthella stercoripullorum</name>
    <dbReference type="NCBI Taxonomy" id="2840688"/>
    <lineage>
        <taxon>Bacteria</taxon>
        <taxon>Bacillati</taxon>
        <taxon>Actinomycetota</taxon>
        <taxon>Coriobacteriia</taxon>
        <taxon>Eggerthellales</taxon>
        <taxon>Eggerthellaceae</taxon>
        <taxon>Eggerthellaceae incertae sedis</taxon>
        <taxon>Candidatus Aveggerthella</taxon>
    </lineage>
</organism>
<accession>A0A9D1D4Q5</accession>
<name>A0A9D1D4Q5_9ACTN</name>
<proteinExistence type="predicted"/>
<keyword evidence="1" id="KW-0472">Membrane</keyword>
<keyword evidence="1" id="KW-0812">Transmembrane</keyword>
<sequence>MRFDTSQFPLISETTSFHFVDTRMSEQELKSRHRRETAKNIAIACVIVAVFALVISCLRTMGLSLL</sequence>
<dbReference type="EMBL" id="DVGB01000073">
    <property type="protein sequence ID" value="HIR01787.1"/>
    <property type="molecule type" value="Genomic_DNA"/>
</dbReference>
<gene>
    <name evidence="2" type="ORF">IAA69_05950</name>
</gene>
<comment type="caution">
    <text evidence="2">The sequence shown here is derived from an EMBL/GenBank/DDBJ whole genome shotgun (WGS) entry which is preliminary data.</text>
</comment>
<evidence type="ECO:0000313" key="2">
    <source>
        <dbReference type="EMBL" id="HIR01787.1"/>
    </source>
</evidence>
<reference evidence="2" key="2">
    <citation type="journal article" date="2021" name="PeerJ">
        <title>Extensive microbial diversity within the chicken gut microbiome revealed by metagenomics and culture.</title>
        <authorList>
            <person name="Gilroy R."/>
            <person name="Ravi A."/>
            <person name="Getino M."/>
            <person name="Pursley I."/>
            <person name="Horton D.L."/>
            <person name="Alikhan N.F."/>
            <person name="Baker D."/>
            <person name="Gharbi K."/>
            <person name="Hall N."/>
            <person name="Watson M."/>
            <person name="Adriaenssens E.M."/>
            <person name="Foster-Nyarko E."/>
            <person name="Jarju S."/>
            <person name="Secka A."/>
            <person name="Antonio M."/>
            <person name="Oren A."/>
            <person name="Chaudhuri R.R."/>
            <person name="La Ragione R."/>
            <person name="Hildebrand F."/>
            <person name="Pallen M.J."/>
        </authorList>
    </citation>
    <scope>NUCLEOTIDE SEQUENCE</scope>
    <source>
        <strain evidence="2">ChiGjej1B1-2707</strain>
    </source>
</reference>
<protein>
    <submittedName>
        <fullName evidence="2">Uncharacterized protein</fullName>
    </submittedName>
</protein>
<evidence type="ECO:0000256" key="1">
    <source>
        <dbReference type="SAM" id="Phobius"/>
    </source>
</evidence>
<dbReference type="AlphaFoldDB" id="A0A9D1D4Q5"/>
<dbReference type="Proteomes" id="UP000824261">
    <property type="component" value="Unassembled WGS sequence"/>
</dbReference>
<keyword evidence="1" id="KW-1133">Transmembrane helix</keyword>
<feature type="transmembrane region" description="Helical" evidence="1">
    <location>
        <begin position="41"/>
        <end position="61"/>
    </location>
</feature>
<evidence type="ECO:0000313" key="3">
    <source>
        <dbReference type="Proteomes" id="UP000824261"/>
    </source>
</evidence>
<reference evidence="2" key="1">
    <citation type="submission" date="2020-10" db="EMBL/GenBank/DDBJ databases">
        <authorList>
            <person name="Gilroy R."/>
        </authorList>
    </citation>
    <scope>NUCLEOTIDE SEQUENCE</scope>
    <source>
        <strain evidence="2">ChiGjej1B1-2707</strain>
    </source>
</reference>